<dbReference type="Proteomes" id="UP000095725">
    <property type="component" value="Unassembled WGS sequence"/>
</dbReference>
<evidence type="ECO:0000313" key="1">
    <source>
        <dbReference type="EMBL" id="CUP79338.1"/>
    </source>
</evidence>
<sequence length="567" mass="64722">MIIRCLLMLWITVLVTGCTLKDEEQIITEAWHSGETLPVEIGKKYPPAPIAMTIDKGYNVLIDLSHQCSFNFMWGLPDMLHQKGFRSVSSQASLGSVLDEKGVSRIRIPYDPERKIYPFAWYPNFRYNVIITFQNDPSAPVYTEQECLLLKDFVSEGGSLIILADPVKAEQVDNWSLNRLLKNFDASYTKDYQNYKNRRHIGLALSEQWIPWEMGSDSLPIRAYREYGKGRIAVGTALDDFLSNGEAGSAFVDQIMDWLCEKQVPVGGEPRLPQTMGGGGAIYPELESVINGMVTYYAPTVNHTLLECIKKEFFKINDTLLQWYPSRQTEEPMFLVLSAGSGGGWAVNSFFPKENGIISQDSASLISIYGHELAHTLAGPVNEKGQAAGDVPFGNQGEAHAGWFQGKVEALYNEELRQHANKKCEDFFRSSEFDKLDLKRYTNDGEYAKQFSYGAGWYKLWYIWQRLDDTYGNTWYARWKHIQYTRWKNDPMRLLTWEEMIEDMSLATGHDLFPFFISLNTSLERREMGEVIYEGKKVKLSGAVIPIIEPGNVCLNPIENYKTIKFE</sequence>
<proteinExistence type="predicted"/>
<reference evidence="3 7" key="2">
    <citation type="journal article" date="2019" name="Nat. Med.">
        <title>A library of human gut bacterial isolates paired with longitudinal multiomics data enables mechanistic microbiome research.</title>
        <authorList>
            <person name="Poyet M."/>
            <person name="Groussin M."/>
            <person name="Gibbons S.M."/>
            <person name="Avila-Pacheco J."/>
            <person name="Jiang X."/>
            <person name="Kearney S.M."/>
            <person name="Perrotta A.R."/>
            <person name="Berdy B."/>
            <person name="Zhao S."/>
            <person name="Lieberman T.D."/>
            <person name="Swanson P.K."/>
            <person name="Smith M."/>
            <person name="Roesemann S."/>
            <person name="Alexander J.E."/>
            <person name="Rich S.A."/>
            <person name="Livny J."/>
            <person name="Vlamakis H."/>
            <person name="Clish C."/>
            <person name="Bullock K."/>
            <person name="Deik A."/>
            <person name="Scott J."/>
            <person name="Pierce K.A."/>
            <person name="Xavier R.J."/>
            <person name="Alm E.J."/>
        </authorList>
    </citation>
    <scope>NUCLEOTIDE SEQUENCE [LARGE SCALE GENOMIC DNA]</scope>
    <source>
        <strain evidence="3 7">BIOML-A25</strain>
    </source>
</reference>
<reference evidence="5 6" key="1">
    <citation type="submission" date="2015-09" db="EMBL/GenBank/DDBJ databases">
        <authorList>
            <consortium name="Pathogen Informatics"/>
        </authorList>
    </citation>
    <scope>NUCLEOTIDE SEQUENCE [LARGE SCALE GENOMIC DNA]</scope>
    <source>
        <strain evidence="1 5">2789STDY5834880</strain>
        <strain evidence="2 6">2789STDY5834946</strain>
    </source>
</reference>
<dbReference type="AlphaFoldDB" id="A0A174R7Z5"/>
<dbReference type="STRING" id="47678.ERS852494_03101"/>
<name>A0A174R7Z5_9BACE</name>
<dbReference type="Proteomes" id="UP000427825">
    <property type="component" value="Unassembled WGS sequence"/>
</dbReference>
<dbReference type="Proteomes" id="UP000095657">
    <property type="component" value="Unassembled WGS sequence"/>
</dbReference>
<dbReference type="Proteomes" id="UP001170023">
    <property type="component" value="Unassembled WGS sequence"/>
</dbReference>
<dbReference type="EMBL" id="CZAI01000007">
    <property type="protein sequence ID" value="CUP79338.1"/>
    <property type="molecule type" value="Genomic_DNA"/>
</dbReference>
<evidence type="ECO:0000313" key="3">
    <source>
        <dbReference type="EMBL" id="KAA5475867.1"/>
    </source>
</evidence>
<dbReference type="RefSeq" id="WP_055172915.1">
    <property type="nucleotide sequence ID" value="NZ_CP081920.1"/>
</dbReference>
<accession>A0A174R7Z5</accession>
<dbReference type="EMBL" id="CZBL01000018">
    <property type="protein sequence ID" value="CUQ48389.1"/>
    <property type="molecule type" value="Genomic_DNA"/>
</dbReference>
<dbReference type="InterPro" id="IPR029062">
    <property type="entry name" value="Class_I_gatase-like"/>
</dbReference>
<protein>
    <submittedName>
        <fullName evidence="1">Uncharacterized protein</fullName>
    </submittedName>
</protein>
<dbReference type="EMBL" id="JAUONL010000002">
    <property type="protein sequence ID" value="MDO6356668.1"/>
    <property type="molecule type" value="Genomic_DNA"/>
</dbReference>
<evidence type="ECO:0000313" key="2">
    <source>
        <dbReference type="EMBL" id="CUQ48389.1"/>
    </source>
</evidence>
<evidence type="ECO:0000313" key="6">
    <source>
        <dbReference type="Proteomes" id="UP000095725"/>
    </source>
</evidence>
<dbReference type="EMBL" id="VVYJ01000007">
    <property type="protein sequence ID" value="KAA5475867.1"/>
    <property type="molecule type" value="Genomic_DNA"/>
</dbReference>
<dbReference type="SUPFAM" id="SSF52317">
    <property type="entry name" value="Class I glutamine amidotransferase-like"/>
    <property type="match status" value="1"/>
</dbReference>
<evidence type="ECO:0000313" key="5">
    <source>
        <dbReference type="Proteomes" id="UP000095657"/>
    </source>
</evidence>
<evidence type="ECO:0000313" key="4">
    <source>
        <dbReference type="EMBL" id="MDO6356668.1"/>
    </source>
</evidence>
<gene>
    <name evidence="1" type="ORF">ERS852494_03101</name>
    <name evidence="2" type="ORF">ERS852558_03710</name>
    <name evidence="3" type="ORF">F2Y39_13270</name>
    <name evidence="4" type="ORF">Q4469_02995</name>
</gene>
<dbReference type="PROSITE" id="PS51257">
    <property type="entry name" value="PROKAR_LIPOPROTEIN"/>
    <property type="match status" value="1"/>
</dbReference>
<reference evidence="4" key="3">
    <citation type="submission" date="2023-07" db="EMBL/GenBank/DDBJ databases">
        <title>Whole Genome Sequencing of Colonoscopy isolates.</title>
        <authorList>
            <person name="Surve S.V."/>
            <person name="Valls R.A."/>
            <person name="Barrak K.E."/>
            <person name="Gardner T.B."/>
            <person name="O'Toole G.A."/>
        </authorList>
    </citation>
    <scope>NUCLEOTIDE SEQUENCE</scope>
    <source>
        <strain evidence="4">GP0119</strain>
    </source>
</reference>
<evidence type="ECO:0000313" key="7">
    <source>
        <dbReference type="Proteomes" id="UP000427825"/>
    </source>
</evidence>
<organism evidence="1 5">
    <name type="scientific">Bacteroides caccae</name>
    <dbReference type="NCBI Taxonomy" id="47678"/>
    <lineage>
        <taxon>Bacteria</taxon>
        <taxon>Pseudomonadati</taxon>
        <taxon>Bacteroidota</taxon>
        <taxon>Bacteroidia</taxon>
        <taxon>Bacteroidales</taxon>
        <taxon>Bacteroidaceae</taxon>
        <taxon>Bacteroides</taxon>
    </lineage>
</organism>